<dbReference type="Gene3D" id="3.40.50.720">
    <property type="entry name" value="NAD(P)-binding Rossmann-like Domain"/>
    <property type="match status" value="1"/>
</dbReference>
<dbReference type="GO" id="GO:0016491">
    <property type="term" value="F:oxidoreductase activity"/>
    <property type="evidence" value="ECO:0007669"/>
    <property type="project" value="UniProtKB-KW"/>
</dbReference>
<dbReference type="PRINTS" id="PR00081">
    <property type="entry name" value="GDHRDH"/>
</dbReference>
<gene>
    <name evidence="2" type="ORF">ACFPOF_00865</name>
</gene>
<dbReference type="PRINTS" id="PR00080">
    <property type="entry name" value="SDRFAMILY"/>
</dbReference>
<accession>A0ABW0HJE4</accession>
<dbReference type="InterPro" id="IPR020904">
    <property type="entry name" value="Sc_DH/Rdtase_CS"/>
</dbReference>
<evidence type="ECO:0000313" key="2">
    <source>
        <dbReference type="EMBL" id="MFC5401276.1"/>
    </source>
</evidence>
<reference evidence="3" key="1">
    <citation type="journal article" date="2019" name="Int. J. Syst. Evol. Microbiol.">
        <title>The Global Catalogue of Microorganisms (GCM) 10K type strain sequencing project: providing services to taxonomists for standard genome sequencing and annotation.</title>
        <authorList>
            <consortium name="The Broad Institute Genomics Platform"/>
            <consortium name="The Broad Institute Genome Sequencing Center for Infectious Disease"/>
            <person name="Wu L."/>
            <person name="Ma J."/>
        </authorList>
    </citation>
    <scope>NUCLEOTIDE SEQUENCE [LARGE SCALE GENOMIC DNA]</scope>
    <source>
        <strain evidence="3">CGMCC 1.18575</strain>
    </source>
</reference>
<keyword evidence="3" id="KW-1185">Reference proteome</keyword>
<dbReference type="RefSeq" id="WP_378128678.1">
    <property type="nucleotide sequence ID" value="NZ_JBHSMI010000002.1"/>
</dbReference>
<sequence>MRLLNQHALVTGASSGIGQAIAYRFAREGARVTVAGNEAKALAETVQTIITSGGEAIAVETDVRSKADIERMVAKAIAAFGPIDTLINSAGVCKPAPFLEIEEADWDLHLDINLKGTFLSAQAVAKEMSKRGSGSIIHISSVNGLAAEADQVHYNASKAGINSLTMSMALELAPLGIRVNGICPGFIHTRLTKPLIDNPQAIEPYLKTIPMGRVGLPEEIAAAALFLASDDSTYMTGHSMVVDGGQFIKLS</sequence>
<dbReference type="PROSITE" id="PS00061">
    <property type="entry name" value="ADH_SHORT"/>
    <property type="match status" value="1"/>
</dbReference>
<comment type="similarity">
    <text evidence="1">Belongs to the short-chain dehydrogenases/reductases (SDR) family.</text>
</comment>
<evidence type="ECO:0000256" key="1">
    <source>
        <dbReference type="ARBA" id="ARBA00006484"/>
    </source>
</evidence>
<protein>
    <submittedName>
        <fullName evidence="2">SDR family NAD(P)-dependent oxidoreductase</fullName>
        <ecNumber evidence="2">1.1.1.-</ecNumber>
    </submittedName>
</protein>
<dbReference type="Proteomes" id="UP001596113">
    <property type="component" value="Unassembled WGS sequence"/>
</dbReference>
<proteinExistence type="inferred from homology"/>
<dbReference type="EC" id="1.1.1.-" evidence="2"/>
<comment type="caution">
    <text evidence="2">The sequence shown here is derived from an EMBL/GenBank/DDBJ whole genome shotgun (WGS) entry which is preliminary data.</text>
</comment>
<dbReference type="EMBL" id="JBHSMI010000002">
    <property type="protein sequence ID" value="MFC5401276.1"/>
    <property type="molecule type" value="Genomic_DNA"/>
</dbReference>
<keyword evidence="2" id="KW-0560">Oxidoreductase</keyword>
<name>A0ABW0HJE4_9BACL</name>
<evidence type="ECO:0000313" key="3">
    <source>
        <dbReference type="Proteomes" id="UP001596113"/>
    </source>
</evidence>
<dbReference type="InterPro" id="IPR002347">
    <property type="entry name" value="SDR_fam"/>
</dbReference>
<dbReference type="InterPro" id="IPR050259">
    <property type="entry name" value="SDR"/>
</dbReference>
<dbReference type="SUPFAM" id="SSF51735">
    <property type="entry name" value="NAD(P)-binding Rossmann-fold domains"/>
    <property type="match status" value="1"/>
</dbReference>
<dbReference type="Pfam" id="PF13561">
    <property type="entry name" value="adh_short_C2"/>
    <property type="match status" value="1"/>
</dbReference>
<dbReference type="PANTHER" id="PTHR42879:SF2">
    <property type="entry name" value="3-OXOACYL-[ACYL-CARRIER-PROTEIN] REDUCTASE FABG"/>
    <property type="match status" value="1"/>
</dbReference>
<organism evidence="2 3">
    <name type="scientific">Cohnella soli</name>
    <dbReference type="NCBI Taxonomy" id="425005"/>
    <lineage>
        <taxon>Bacteria</taxon>
        <taxon>Bacillati</taxon>
        <taxon>Bacillota</taxon>
        <taxon>Bacilli</taxon>
        <taxon>Bacillales</taxon>
        <taxon>Paenibacillaceae</taxon>
        <taxon>Cohnella</taxon>
    </lineage>
</organism>
<dbReference type="InterPro" id="IPR036291">
    <property type="entry name" value="NAD(P)-bd_dom_sf"/>
</dbReference>
<dbReference type="NCBIfam" id="NF005559">
    <property type="entry name" value="PRK07231.1"/>
    <property type="match status" value="1"/>
</dbReference>
<dbReference type="PANTHER" id="PTHR42879">
    <property type="entry name" value="3-OXOACYL-(ACYL-CARRIER-PROTEIN) REDUCTASE"/>
    <property type="match status" value="1"/>
</dbReference>